<comment type="cofactor">
    <cofactor evidence="6">
        <name>(6R)-5,10-methylene-5,6,7,8-tetrahydrofolate</name>
        <dbReference type="ChEBI" id="CHEBI:15636"/>
    </cofactor>
    <text evidence="6">Binds 1 5,10-methenyltetrahydrofolate (MTHF) per subunit.</text>
</comment>
<feature type="region of interest" description="Disordered" evidence="7">
    <location>
        <begin position="471"/>
        <end position="500"/>
    </location>
</feature>
<dbReference type="RefSeq" id="WP_238749584.1">
    <property type="nucleotide sequence ID" value="NZ_CAKLPZ010000001.1"/>
</dbReference>
<dbReference type="SUPFAM" id="SSF52425">
    <property type="entry name" value="Cryptochrome/photolyase, N-terminal domain"/>
    <property type="match status" value="1"/>
</dbReference>
<comment type="cofactor">
    <cofactor evidence="6">
        <name>FAD</name>
        <dbReference type="ChEBI" id="CHEBI:57692"/>
    </cofactor>
    <text evidence="6">Binds 1 FAD per subunit.</text>
</comment>
<keyword evidence="5 6" id="KW-0157">Chromophore</keyword>
<dbReference type="Proteomes" id="UP000837803">
    <property type="component" value="Unassembled WGS sequence"/>
</dbReference>
<evidence type="ECO:0000256" key="7">
    <source>
        <dbReference type="SAM" id="MobiDB-lite"/>
    </source>
</evidence>
<dbReference type="SUPFAM" id="SSF48173">
    <property type="entry name" value="Cryptochrome/photolyase FAD-binding domain"/>
    <property type="match status" value="1"/>
</dbReference>
<dbReference type="PROSITE" id="PS51645">
    <property type="entry name" value="PHR_CRY_ALPHA_BETA"/>
    <property type="match status" value="1"/>
</dbReference>
<keyword evidence="3 6" id="KW-0285">Flavoprotein</keyword>
<comment type="function">
    <text evidence="6">May have a photoreceptor function.</text>
</comment>
<feature type="compositionally biased region" description="Basic residues" evidence="7">
    <location>
        <begin position="487"/>
        <end position="500"/>
    </location>
</feature>
<evidence type="ECO:0000313" key="9">
    <source>
        <dbReference type="EMBL" id="CAH0999399.1"/>
    </source>
</evidence>
<proteinExistence type="inferred from homology"/>
<dbReference type="InterPro" id="IPR036155">
    <property type="entry name" value="Crypto/Photolyase_N_sf"/>
</dbReference>
<name>A0ABM9AXF0_9BACT</name>
<dbReference type="InterPro" id="IPR014133">
    <property type="entry name" value="Cry_DASH"/>
</dbReference>
<gene>
    <name evidence="9" type="primary">cry_1</name>
    <name evidence="9" type="ORF">LEM8419_00697</name>
</gene>
<keyword evidence="10" id="KW-1185">Reference proteome</keyword>
<evidence type="ECO:0000256" key="1">
    <source>
        <dbReference type="ARBA" id="ARBA00005862"/>
    </source>
</evidence>
<sequence>MSKRAALVWFRRDLRLHDNEALSDAMKHGDEVLPVYIFDPREWRGSLPLTGLPKVGPHRARFILESVADLRENLRQRGADLIVRVGEPEEILAELSQQAKASWTFCNRERTSEELKVQNAVEQSLWTIGREVYYSRGKLLYYTSDLPFPITQTPDTFTQFRKETERLTAVREPLPTPSRIPMVTDSGIEPGELPTLADFGLAEPPQDERSAIDWHGGETNGLDRLAYYLFDSHAIATYKETRNQLIGSDYSTKFSAWLSQGCLSPKRIYAEVKAYEAKNGANDSTYWVVFELLWRDFFRLIGKKHGDKIFQKRGFKDAADPEWKQDSALLQRWIDGQTGTPFIDANMREIAQTGFMSNRGRQNVASYLVKDLKVDWRMGAEYFEHMLIDYDVTSNWCNWNYVAGVGSDPRENRYFNILSQADRYDPSGEYVKLWCPELSEVPSDYVHQPDVLSDADQSKYGIRLGASYPMPLVPSEKYRNKPTPATQKRKGRDRRNRRYA</sequence>
<evidence type="ECO:0000256" key="4">
    <source>
        <dbReference type="ARBA" id="ARBA00022827"/>
    </source>
</evidence>
<dbReference type="InterPro" id="IPR002081">
    <property type="entry name" value="Cryptochrome/DNA_photolyase_1"/>
</dbReference>
<dbReference type="InterPro" id="IPR006050">
    <property type="entry name" value="DNA_photolyase_N"/>
</dbReference>
<reference evidence="9" key="1">
    <citation type="submission" date="2021-12" db="EMBL/GenBank/DDBJ databases">
        <authorList>
            <person name="Rodrigo-Torres L."/>
            <person name="Arahal R. D."/>
            <person name="Lucena T."/>
        </authorList>
    </citation>
    <scope>NUCLEOTIDE SEQUENCE</scope>
    <source>
        <strain evidence="9">CECT 8419</strain>
    </source>
</reference>
<evidence type="ECO:0000259" key="8">
    <source>
        <dbReference type="PROSITE" id="PS51645"/>
    </source>
</evidence>
<dbReference type="InterPro" id="IPR036134">
    <property type="entry name" value="Crypto/Photolyase_FAD-like_sf"/>
</dbReference>
<dbReference type="Pfam" id="PF00875">
    <property type="entry name" value="DNA_photolyase"/>
    <property type="match status" value="1"/>
</dbReference>
<dbReference type="Gene3D" id="1.25.40.80">
    <property type="match status" value="1"/>
</dbReference>
<dbReference type="EMBL" id="CAKLPZ010000001">
    <property type="protein sequence ID" value="CAH0999399.1"/>
    <property type="molecule type" value="Genomic_DNA"/>
</dbReference>
<evidence type="ECO:0000256" key="6">
    <source>
        <dbReference type="RuleBase" id="RU367151"/>
    </source>
</evidence>
<dbReference type="InterPro" id="IPR005101">
    <property type="entry name" value="Cryptochr/Photolyase_FAD-bd"/>
</dbReference>
<dbReference type="Gene3D" id="3.40.50.620">
    <property type="entry name" value="HUPs"/>
    <property type="match status" value="1"/>
</dbReference>
<accession>A0ABM9AXF0</accession>
<evidence type="ECO:0000256" key="5">
    <source>
        <dbReference type="ARBA" id="ARBA00022991"/>
    </source>
</evidence>
<comment type="caution">
    <text evidence="9">The sequence shown here is derived from an EMBL/GenBank/DDBJ whole genome shotgun (WGS) entry which is preliminary data.</text>
</comment>
<dbReference type="Pfam" id="PF03441">
    <property type="entry name" value="FAD_binding_7"/>
    <property type="match status" value="1"/>
</dbReference>
<dbReference type="PRINTS" id="PR00147">
    <property type="entry name" value="DNAPHOTLYASE"/>
</dbReference>
<dbReference type="PANTHER" id="PTHR11455">
    <property type="entry name" value="CRYPTOCHROME"/>
    <property type="match status" value="1"/>
</dbReference>
<evidence type="ECO:0000313" key="10">
    <source>
        <dbReference type="Proteomes" id="UP000837803"/>
    </source>
</evidence>
<protein>
    <recommendedName>
        <fullName evidence="2 6">Cryptochrome DASH</fullName>
    </recommendedName>
</protein>
<evidence type="ECO:0000256" key="3">
    <source>
        <dbReference type="ARBA" id="ARBA00022630"/>
    </source>
</evidence>
<evidence type="ECO:0000256" key="2">
    <source>
        <dbReference type="ARBA" id="ARBA00017881"/>
    </source>
</evidence>
<feature type="domain" description="Photolyase/cryptochrome alpha/beta" evidence="8">
    <location>
        <begin position="4"/>
        <end position="140"/>
    </location>
</feature>
<dbReference type="InterPro" id="IPR014729">
    <property type="entry name" value="Rossmann-like_a/b/a_fold"/>
</dbReference>
<dbReference type="PANTHER" id="PTHR11455:SF22">
    <property type="entry name" value="CRYPTOCHROME DASH"/>
    <property type="match status" value="1"/>
</dbReference>
<dbReference type="Gene3D" id="1.10.579.10">
    <property type="entry name" value="DNA Cyclobutane Dipyrimidine Photolyase, subunit A, domain 3"/>
    <property type="match status" value="1"/>
</dbReference>
<organism evidence="9 10">
    <name type="scientific">Neolewinella maritima</name>
    <dbReference type="NCBI Taxonomy" id="1383882"/>
    <lineage>
        <taxon>Bacteria</taxon>
        <taxon>Pseudomonadati</taxon>
        <taxon>Bacteroidota</taxon>
        <taxon>Saprospiria</taxon>
        <taxon>Saprospirales</taxon>
        <taxon>Lewinellaceae</taxon>
        <taxon>Neolewinella</taxon>
    </lineage>
</organism>
<comment type="similarity">
    <text evidence="1 6">Belongs to the DNA photolyase class-1 family.</text>
</comment>
<keyword evidence="4 6" id="KW-0274">FAD</keyword>
<dbReference type="NCBIfam" id="TIGR02765">
    <property type="entry name" value="crypto_DASH"/>
    <property type="match status" value="1"/>
</dbReference>